<comment type="caution">
    <text evidence="1">The sequence shown here is derived from an EMBL/GenBank/DDBJ whole genome shotgun (WGS) entry which is preliminary data.</text>
</comment>
<dbReference type="Proteomes" id="UP000242814">
    <property type="component" value="Unassembled WGS sequence"/>
</dbReference>
<evidence type="ECO:0000313" key="2">
    <source>
        <dbReference type="Proteomes" id="UP000242814"/>
    </source>
</evidence>
<dbReference type="VEuPathDB" id="FungiDB:PABG_11839"/>
<proteinExistence type="predicted"/>
<sequence length="107" mass="12193">MKLKMRLKMRLRLKVKLRLKTCGKPWVGKVGSQWDQEWDGGWRMFWYLGSGMAGRGREVMPTYAPFGPSVGSSSASTRDNLAASLDNQNHFWPSFNSAPIKFPNWLG</sequence>
<protein>
    <submittedName>
        <fullName evidence="1">Uncharacterized protein</fullName>
    </submittedName>
</protein>
<organism evidence="1 2">
    <name type="scientific">Paracoccidioides brasiliensis</name>
    <dbReference type="NCBI Taxonomy" id="121759"/>
    <lineage>
        <taxon>Eukaryota</taxon>
        <taxon>Fungi</taxon>
        <taxon>Dikarya</taxon>
        <taxon>Ascomycota</taxon>
        <taxon>Pezizomycotina</taxon>
        <taxon>Eurotiomycetes</taxon>
        <taxon>Eurotiomycetidae</taxon>
        <taxon>Onygenales</taxon>
        <taxon>Ajellomycetaceae</taxon>
        <taxon>Paracoccidioides</taxon>
    </lineage>
</organism>
<dbReference type="AlphaFoldDB" id="A0A1D2JFT0"/>
<dbReference type="EMBL" id="LZYO01000120">
    <property type="protein sequence ID" value="ODH31003.1"/>
    <property type="molecule type" value="Genomic_DNA"/>
</dbReference>
<gene>
    <name evidence="1" type="ORF">ACO22_03492</name>
</gene>
<accession>A0A1D2JFT0</accession>
<reference evidence="1 2" key="1">
    <citation type="submission" date="2016-06" db="EMBL/GenBank/DDBJ databases">
        <authorList>
            <person name="Kjaerup R.B."/>
            <person name="Dalgaard T.S."/>
            <person name="Juul-Madsen H.R."/>
        </authorList>
    </citation>
    <scope>NUCLEOTIDE SEQUENCE [LARGE SCALE GENOMIC DNA]</scope>
    <source>
        <strain evidence="1 2">Pb300</strain>
    </source>
</reference>
<name>A0A1D2JFT0_PARBR</name>
<evidence type="ECO:0000313" key="1">
    <source>
        <dbReference type="EMBL" id="ODH31003.1"/>
    </source>
</evidence>